<dbReference type="Gene3D" id="1.10.10.10">
    <property type="entry name" value="Winged helix-like DNA-binding domain superfamily/Winged helix DNA-binding domain"/>
    <property type="match status" value="1"/>
</dbReference>
<sequence>MTKKNIPRPTESELEILQVLWQHGPSTVRFVNDELSKRRDVGYTTTLKLLQLMHEKGIVVRDDSSRTHVYRPALREQETQGQLIDRLLEAAFGGSALKLVQQALGNRRTTREELDQIRNLLDNIDDQTPAKPATDAPDELA</sequence>
<dbReference type="InterPro" id="IPR036388">
    <property type="entry name" value="WH-like_DNA-bd_sf"/>
</dbReference>
<dbReference type="GO" id="GO:0003677">
    <property type="term" value="F:DNA binding"/>
    <property type="evidence" value="ECO:0007669"/>
    <property type="project" value="UniProtKB-KW"/>
</dbReference>
<evidence type="ECO:0000313" key="6">
    <source>
        <dbReference type="EMBL" id="RTQ50184.1"/>
    </source>
</evidence>
<dbReference type="AlphaFoldDB" id="A0A431U3W5"/>
<dbReference type="InterPro" id="IPR036390">
    <property type="entry name" value="WH_DNA-bd_sf"/>
</dbReference>
<dbReference type="Pfam" id="PF03965">
    <property type="entry name" value="Penicillinase_R"/>
    <property type="match status" value="1"/>
</dbReference>
<dbReference type="Gene3D" id="1.10.4040.10">
    <property type="entry name" value="Penicillinase repressor domain"/>
    <property type="match status" value="1"/>
</dbReference>
<dbReference type="GO" id="GO:0045892">
    <property type="term" value="P:negative regulation of DNA-templated transcription"/>
    <property type="evidence" value="ECO:0007669"/>
    <property type="project" value="InterPro"/>
</dbReference>
<reference evidence="6 7" key="1">
    <citation type="submission" date="2018-12" db="EMBL/GenBank/DDBJ databases">
        <title>Hymenobacter gummosus sp. nov., isolated from a spring.</title>
        <authorList>
            <person name="Nie L."/>
        </authorList>
    </citation>
    <scope>NUCLEOTIDE SEQUENCE [LARGE SCALE GENOMIC DNA]</scope>
    <source>
        <strain evidence="6 7">KCTC 52166</strain>
    </source>
</reference>
<feature type="region of interest" description="Disordered" evidence="5">
    <location>
        <begin position="121"/>
        <end position="141"/>
    </location>
</feature>
<keyword evidence="7" id="KW-1185">Reference proteome</keyword>
<organism evidence="6 7">
    <name type="scientific">Hymenobacter gummosus</name>
    <dbReference type="NCBI Taxonomy" id="1776032"/>
    <lineage>
        <taxon>Bacteria</taxon>
        <taxon>Pseudomonadati</taxon>
        <taxon>Bacteroidota</taxon>
        <taxon>Cytophagia</taxon>
        <taxon>Cytophagales</taxon>
        <taxon>Hymenobacteraceae</taxon>
        <taxon>Hymenobacter</taxon>
    </lineage>
</organism>
<evidence type="ECO:0000256" key="2">
    <source>
        <dbReference type="ARBA" id="ARBA00023015"/>
    </source>
</evidence>
<dbReference type="RefSeq" id="WP_126693234.1">
    <property type="nucleotide sequence ID" value="NZ_RXOF01000005.1"/>
</dbReference>
<proteinExistence type="inferred from homology"/>
<evidence type="ECO:0000256" key="4">
    <source>
        <dbReference type="ARBA" id="ARBA00023163"/>
    </source>
</evidence>
<accession>A0A431U3W5</accession>
<evidence type="ECO:0000256" key="3">
    <source>
        <dbReference type="ARBA" id="ARBA00023125"/>
    </source>
</evidence>
<dbReference type="EMBL" id="RXOF01000005">
    <property type="protein sequence ID" value="RTQ50184.1"/>
    <property type="molecule type" value="Genomic_DNA"/>
</dbReference>
<keyword evidence="2" id="KW-0805">Transcription regulation</keyword>
<dbReference type="Proteomes" id="UP000282184">
    <property type="component" value="Unassembled WGS sequence"/>
</dbReference>
<comment type="similarity">
    <text evidence="1">Belongs to the BlaI transcriptional regulatory family.</text>
</comment>
<comment type="caution">
    <text evidence="6">The sequence shown here is derived from an EMBL/GenBank/DDBJ whole genome shotgun (WGS) entry which is preliminary data.</text>
</comment>
<evidence type="ECO:0000256" key="1">
    <source>
        <dbReference type="ARBA" id="ARBA00011046"/>
    </source>
</evidence>
<keyword evidence="3" id="KW-0238">DNA-binding</keyword>
<protein>
    <submittedName>
        <fullName evidence="6">BlaI/MecI/CopY family transcriptional regulator</fullName>
    </submittedName>
</protein>
<keyword evidence="4" id="KW-0804">Transcription</keyword>
<gene>
    <name evidence="6" type="ORF">EJV47_11155</name>
</gene>
<dbReference type="PIRSF" id="PIRSF019455">
    <property type="entry name" value="CopR_AtkY"/>
    <property type="match status" value="1"/>
</dbReference>
<dbReference type="OrthoDB" id="279010at2"/>
<name>A0A431U3W5_9BACT</name>
<dbReference type="InterPro" id="IPR005650">
    <property type="entry name" value="BlaI_family"/>
</dbReference>
<evidence type="ECO:0000313" key="7">
    <source>
        <dbReference type="Proteomes" id="UP000282184"/>
    </source>
</evidence>
<evidence type="ECO:0000256" key="5">
    <source>
        <dbReference type="SAM" id="MobiDB-lite"/>
    </source>
</evidence>
<dbReference type="SUPFAM" id="SSF46785">
    <property type="entry name" value="Winged helix' DNA-binding domain"/>
    <property type="match status" value="1"/>
</dbReference>